<evidence type="ECO:0000256" key="17">
    <source>
        <dbReference type="SAM" id="SignalP"/>
    </source>
</evidence>
<evidence type="ECO:0000313" key="19">
    <source>
        <dbReference type="EMBL" id="QKI88998.1"/>
    </source>
</evidence>
<dbReference type="RefSeq" id="WP_173284714.1">
    <property type="nucleotide sequence ID" value="NZ_CP054020.1"/>
</dbReference>
<evidence type="ECO:0000256" key="6">
    <source>
        <dbReference type="ARBA" id="ARBA00013958"/>
    </source>
</evidence>
<accession>A0A7D4NY50</accession>
<dbReference type="InterPro" id="IPR001940">
    <property type="entry name" value="Peptidase_S1C"/>
</dbReference>
<dbReference type="GO" id="GO:0004252">
    <property type="term" value="F:serine-type endopeptidase activity"/>
    <property type="evidence" value="ECO:0007669"/>
    <property type="project" value="InterPro"/>
</dbReference>
<feature type="binding site" evidence="16">
    <location>
        <begin position="223"/>
        <end position="225"/>
    </location>
    <ligand>
        <name>substrate</name>
    </ligand>
</feature>
<evidence type="ECO:0000256" key="8">
    <source>
        <dbReference type="ARBA" id="ARBA00022729"/>
    </source>
</evidence>
<name>A0A7D4NY50_9GAMM</name>
<feature type="domain" description="PDZ" evidence="18">
    <location>
        <begin position="264"/>
        <end position="360"/>
    </location>
</feature>
<keyword evidence="20" id="KW-1185">Reference proteome</keyword>
<evidence type="ECO:0000256" key="15">
    <source>
        <dbReference type="PIRSR" id="PIRSR611782-1"/>
    </source>
</evidence>
<evidence type="ECO:0000256" key="10">
    <source>
        <dbReference type="ARBA" id="ARBA00022764"/>
    </source>
</evidence>
<feature type="binding site" evidence="16">
    <location>
        <position position="152"/>
    </location>
    <ligand>
        <name>substrate</name>
    </ligand>
</feature>
<protein>
    <recommendedName>
        <fullName evidence="6">Probable periplasmic serine endoprotease DegP-like</fullName>
        <ecNumber evidence="5">3.4.21.107</ecNumber>
    </recommendedName>
    <alternativeName>
        <fullName evidence="14">Protease Do</fullName>
    </alternativeName>
</protein>
<evidence type="ECO:0000256" key="5">
    <source>
        <dbReference type="ARBA" id="ARBA00013035"/>
    </source>
</evidence>
<feature type="active site" description="Charge relay system" evidence="15">
    <location>
        <position position="122"/>
    </location>
</feature>
<dbReference type="EC" id="3.4.21.107" evidence="5"/>
<evidence type="ECO:0000256" key="4">
    <source>
        <dbReference type="ARBA" id="ARBA00010541"/>
    </source>
</evidence>
<feature type="signal peptide" evidence="17">
    <location>
        <begin position="1"/>
        <end position="30"/>
    </location>
</feature>
<dbReference type="AlphaFoldDB" id="A0A7D4NY50"/>
<dbReference type="SUPFAM" id="SSF50156">
    <property type="entry name" value="PDZ domain-like"/>
    <property type="match status" value="2"/>
</dbReference>
<evidence type="ECO:0000256" key="9">
    <source>
        <dbReference type="ARBA" id="ARBA00022737"/>
    </source>
</evidence>
<dbReference type="GO" id="GO:0042597">
    <property type="term" value="C:periplasmic space"/>
    <property type="evidence" value="ECO:0007669"/>
    <property type="project" value="UniProtKB-SubCell"/>
</dbReference>
<dbReference type="Proteomes" id="UP000504724">
    <property type="component" value="Chromosome"/>
</dbReference>
<evidence type="ECO:0000256" key="3">
    <source>
        <dbReference type="ARBA" id="ARBA00004418"/>
    </source>
</evidence>
<dbReference type="KEGG" id="txa:HQN79_05140"/>
<evidence type="ECO:0000256" key="16">
    <source>
        <dbReference type="PIRSR" id="PIRSR611782-2"/>
    </source>
</evidence>
<dbReference type="EMBL" id="CP054020">
    <property type="protein sequence ID" value="QKI88998.1"/>
    <property type="molecule type" value="Genomic_DNA"/>
</dbReference>
<dbReference type="SMART" id="SM00228">
    <property type="entry name" value="PDZ"/>
    <property type="match status" value="2"/>
</dbReference>
<reference evidence="19 20" key="1">
    <citation type="submission" date="2020-05" db="EMBL/GenBank/DDBJ databases">
        <title>Thiomicrorhabdus sediminis sp.nov. and Thiomicrorhabdus xiamenensis sp.nov., novel sulfur-oxidizing bacteria isolated from coastal sediment.</title>
        <authorList>
            <person name="Liu X."/>
        </authorList>
    </citation>
    <scope>NUCLEOTIDE SEQUENCE [LARGE SCALE GENOMIC DNA]</scope>
    <source>
        <strain evidence="19 20">G2</strain>
    </source>
</reference>
<dbReference type="InterPro" id="IPR036034">
    <property type="entry name" value="PDZ_sf"/>
</dbReference>
<comment type="similarity">
    <text evidence="4">Belongs to the peptidase S1C family.</text>
</comment>
<organism evidence="19 20">
    <name type="scientific">Thiomicrorhabdus xiamenensis</name>
    <dbReference type="NCBI Taxonomy" id="2739063"/>
    <lineage>
        <taxon>Bacteria</taxon>
        <taxon>Pseudomonadati</taxon>
        <taxon>Pseudomonadota</taxon>
        <taxon>Gammaproteobacteria</taxon>
        <taxon>Thiotrichales</taxon>
        <taxon>Piscirickettsiaceae</taxon>
        <taxon>Thiomicrorhabdus</taxon>
    </lineage>
</organism>
<comment type="catalytic activity">
    <reaction evidence="1">
        <text>Acts on substrates that are at least partially unfolded. The cleavage site P1 residue is normally between a pair of hydrophobic residues, such as Val-|-Val.</text>
        <dbReference type="EC" id="3.4.21.107"/>
    </reaction>
</comment>
<evidence type="ECO:0000256" key="12">
    <source>
        <dbReference type="ARBA" id="ARBA00022825"/>
    </source>
</evidence>
<dbReference type="NCBIfam" id="TIGR02037">
    <property type="entry name" value="degP_htrA_DO"/>
    <property type="match status" value="1"/>
</dbReference>
<feature type="binding site" evidence="16">
    <location>
        <position position="122"/>
    </location>
    <ligand>
        <name>substrate</name>
    </ligand>
</feature>
<dbReference type="GO" id="GO:0006508">
    <property type="term" value="P:proteolysis"/>
    <property type="evidence" value="ECO:0007669"/>
    <property type="project" value="UniProtKB-KW"/>
</dbReference>
<sequence>MKRCLTFNGLFLNSLLLAAALLLQPMVTQAAEKYGLPDFTELAEHNNKVVVNISTTKTVSKQDNQIPPQFRGMPEELLRHFFGIPPEMFQQPPQQDTPKKQAHSLGSGFIISEDGYILTNNHVVEDADEIIVRMRNRKELKAELIGTDPRTDVALLKIKADNLPYAKIGKSKDLKVGQWVLAIGEPFGLDYTVTHGIVSALGRSLPEDTYVPFIQTDVPINPGNSGGPLFNLDGEVVGINSQIYSNSGGSMGLSFSIPIDIAMNVAEQLKANGKVVRGFLGVQIQEVTSDLSESFGLDKPTGALVGEVYDNTPAKEYGIEAGDIILEFDGRKIEKSSDLPPVVGMTPINEKVKVKLLRQGKVKYLTVKLTSLDKSKDLAMSSDRKLNSNRLGVTVEEIPKEWLQDNGLPYGVRVTDVSSGPAEQAGIRNGDIIVTIDFKPVKSVRELNKLLQSLPKKRSLPVRVIRNGRSVFLPLVLD</sequence>
<dbReference type="FunFam" id="2.40.10.120:FF:000007">
    <property type="entry name" value="Periplasmic serine endoprotease DegP-like"/>
    <property type="match status" value="1"/>
</dbReference>
<dbReference type="Gene3D" id="2.30.42.10">
    <property type="match status" value="2"/>
</dbReference>
<comment type="function">
    <text evidence="2">Might be efficient in the degradation of transiently denatured and unfolded proteins which accumulate in the periplasm following stress conditions.</text>
</comment>
<dbReference type="InterPro" id="IPR011782">
    <property type="entry name" value="Pept_S1C_Do"/>
</dbReference>
<feature type="domain" description="PDZ" evidence="18">
    <location>
        <begin position="369"/>
        <end position="466"/>
    </location>
</feature>
<keyword evidence="12" id="KW-0720">Serine protease</keyword>
<proteinExistence type="inferred from homology"/>
<dbReference type="Gene3D" id="2.40.10.120">
    <property type="match status" value="1"/>
</dbReference>
<dbReference type="InterPro" id="IPR001478">
    <property type="entry name" value="PDZ"/>
</dbReference>
<keyword evidence="10" id="KW-0574">Periplasm</keyword>
<gene>
    <name evidence="19" type="ORF">HQN79_05140</name>
</gene>
<dbReference type="SUPFAM" id="SSF50494">
    <property type="entry name" value="Trypsin-like serine proteases"/>
    <property type="match status" value="1"/>
</dbReference>
<evidence type="ECO:0000256" key="13">
    <source>
        <dbReference type="ARBA" id="ARBA00023016"/>
    </source>
</evidence>
<dbReference type="PANTHER" id="PTHR22939">
    <property type="entry name" value="SERINE PROTEASE FAMILY S1C HTRA-RELATED"/>
    <property type="match status" value="1"/>
</dbReference>
<evidence type="ECO:0000256" key="7">
    <source>
        <dbReference type="ARBA" id="ARBA00022670"/>
    </source>
</evidence>
<dbReference type="Pfam" id="PF13365">
    <property type="entry name" value="Trypsin_2"/>
    <property type="match status" value="1"/>
</dbReference>
<dbReference type="PANTHER" id="PTHR22939:SF130">
    <property type="entry name" value="PERIPLASMIC SERINE ENDOPROTEASE DEGP-LIKE-RELATED"/>
    <property type="match status" value="1"/>
</dbReference>
<dbReference type="PROSITE" id="PS50106">
    <property type="entry name" value="PDZ"/>
    <property type="match status" value="2"/>
</dbReference>
<feature type="active site" description="Charge relay system" evidence="15">
    <location>
        <position position="225"/>
    </location>
</feature>
<keyword evidence="8 17" id="KW-0732">Signal</keyword>
<evidence type="ECO:0000256" key="14">
    <source>
        <dbReference type="ARBA" id="ARBA00032850"/>
    </source>
</evidence>
<keyword evidence="13" id="KW-0346">Stress response</keyword>
<evidence type="ECO:0000313" key="20">
    <source>
        <dbReference type="Proteomes" id="UP000504724"/>
    </source>
</evidence>
<dbReference type="InterPro" id="IPR009003">
    <property type="entry name" value="Peptidase_S1_PA"/>
</dbReference>
<evidence type="ECO:0000256" key="1">
    <source>
        <dbReference type="ARBA" id="ARBA00001772"/>
    </source>
</evidence>
<feature type="active site" description="Charge relay system" evidence="15">
    <location>
        <position position="152"/>
    </location>
</feature>
<feature type="chain" id="PRO_5038730918" description="Probable periplasmic serine endoprotease DegP-like" evidence="17">
    <location>
        <begin position="31"/>
        <end position="478"/>
    </location>
</feature>
<keyword evidence="7 19" id="KW-0645">Protease</keyword>
<comment type="subcellular location">
    <subcellularLocation>
        <location evidence="3">Periplasm</location>
    </subcellularLocation>
</comment>
<dbReference type="Pfam" id="PF13180">
    <property type="entry name" value="PDZ_2"/>
    <property type="match status" value="2"/>
</dbReference>
<evidence type="ECO:0000259" key="18">
    <source>
        <dbReference type="PROSITE" id="PS50106"/>
    </source>
</evidence>
<keyword evidence="9" id="KW-0677">Repeat</keyword>
<keyword evidence="11" id="KW-0378">Hydrolase</keyword>
<evidence type="ECO:0000256" key="2">
    <source>
        <dbReference type="ARBA" id="ARBA00002610"/>
    </source>
</evidence>
<evidence type="ECO:0000256" key="11">
    <source>
        <dbReference type="ARBA" id="ARBA00022801"/>
    </source>
</evidence>
<dbReference type="CDD" id="cd10839">
    <property type="entry name" value="cpPDZ1_DegP-like"/>
    <property type="match status" value="1"/>
</dbReference>
<dbReference type="PRINTS" id="PR00834">
    <property type="entry name" value="PROTEASES2C"/>
</dbReference>